<dbReference type="PATRIC" id="fig|391937.3.peg.1591"/>
<proteinExistence type="predicted"/>
<evidence type="ECO:0000313" key="3">
    <source>
        <dbReference type="Proteomes" id="UP000006786"/>
    </source>
</evidence>
<dbReference type="STRING" id="391937.NA2_07744"/>
<dbReference type="Gene3D" id="3.90.190.10">
    <property type="entry name" value="Protein tyrosine phosphatase superfamily"/>
    <property type="match status" value="1"/>
</dbReference>
<reference evidence="2 3" key="1">
    <citation type="journal article" date="2012" name="J. Bacteriol.">
        <title>Genome Sequence of Nitratireductor pacificus Type Strain pht-3B.</title>
        <authorList>
            <person name="Lai Q."/>
            <person name="Li G."/>
            <person name="Shao Z."/>
        </authorList>
    </citation>
    <scope>NUCLEOTIDE SEQUENCE [LARGE SCALE GENOMIC DNA]</scope>
    <source>
        <strain evidence="3">pht-3B</strain>
    </source>
</reference>
<dbReference type="eggNOG" id="COG5350">
    <property type="taxonomic scope" value="Bacteria"/>
</dbReference>
<comment type="caution">
    <text evidence="2">The sequence shown here is derived from an EMBL/GenBank/DDBJ whole genome shotgun (WGS) entry which is preliminary data.</text>
</comment>
<organism evidence="2 3">
    <name type="scientific">Nitratireductor pacificus pht-3B</name>
    <dbReference type="NCBI Taxonomy" id="391937"/>
    <lineage>
        <taxon>Bacteria</taxon>
        <taxon>Pseudomonadati</taxon>
        <taxon>Pseudomonadota</taxon>
        <taxon>Alphaproteobacteria</taxon>
        <taxon>Hyphomicrobiales</taxon>
        <taxon>Phyllobacteriaceae</taxon>
        <taxon>Nitratireductor</taxon>
    </lineage>
</organism>
<dbReference type="EMBL" id="AMRM01000007">
    <property type="protein sequence ID" value="EKF19367.1"/>
    <property type="molecule type" value="Genomic_DNA"/>
</dbReference>
<dbReference type="Proteomes" id="UP000006786">
    <property type="component" value="Unassembled WGS sequence"/>
</dbReference>
<keyword evidence="3" id="KW-1185">Reference proteome</keyword>
<evidence type="ECO:0000259" key="1">
    <source>
        <dbReference type="PROSITE" id="PS50056"/>
    </source>
</evidence>
<gene>
    <name evidence="2" type="ORF">NA2_07744</name>
</gene>
<dbReference type="InterPro" id="IPR000387">
    <property type="entry name" value="Tyr_Pase_dom"/>
</dbReference>
<dbReference type="PROSITE" id="PS50056">
    <property type="entry name" value="TYR_PHOSPHATASE_2"/>
    <property type="match status" value="1"/>
</dbReference>
<dbReference type="InterPro" id="IPR016130">
    <property type="entry name" value="Tyr_Pase_AS"/>
</dbReference>
<accession>K2MPV3</accession>
<dbReference type="InterPro" id="IPR029021">
    <property type="entry name" value="Prot-tyrosine_phosphatase-like"/>
</dbReference>
<feature type="domain" description="Tyrosine specific protein phosphatases" evidence="1">
    <location>
        <begin position="92"/>
        <end position="133"/>
    </location>
</feature>
<dbReference type="SUPFAM" id="SSF52799">
    <property type="entry name" value="(Phosphotyrosine protein) phosphatases II"/>
    <property type="match status" value="1"/>
</dbReference>
<protein>
    <recommendedName>
        <fullName evidence="1">Tyrosine specific protein phosphatases domain-containing protein</fullName>
    </recommendedName>
</protein>
<name>K2MPV3_9HYPH</name>
<dbReference type="PROSITE" id="PS00383">
    <property type="entry name" value="TYR_PHOSPHATASE_1"/>
    <property type="match status" value="1"/>
</dbReference>
<sequence>MAGRRRSGERVMLYICPMSQLERTFRATGASHLVSLTSSEAPPPSVEGLAAENRLHLAMHDITEQRPGLVAPSGEHVEALLAFARAWDCRTPMVVHCYAGISRSTAAAYVIAVALARETDELELARMLRARAPFATPNRRIVALGDALLRREGRMMHAIQTIGRGADAFEGAPFHLPVR</sequence>
<dbReference type="AlphaFoldDB" id="K2MPV3"/>
<evidence type="ECO:0000313" key="2">
    <source>
        <dbReference type="EMBL" id="EKF19367.1"/>
    </source>
</evidence>